<dbReference type="Gene3D" id="3.10.20.90">
    <property type="entry name" value="Phosphatidylinositol 3-kinase Catalytic Subunit, Chain A, domain 1"/>
    <property type="match status" value="1"/>
</dbReference>
<dbReference type="GO" id="GO:0006979">
    <property type="term" value="P:response to oxidative stress"/>
    <property type="evidence" value="ECO:0007669"/>
    <property type="project" value="InterPro"/>
</dbReference>
<dbReference type="InterPro" id="IPR002016">
    <property type="entry name" value="Haem_peroxidase"/>
</dbReference>
<keyword evidence="4" id="KW-1185">Reference proteome</keyword>
<proteinExistence type="inferred from homology"/>
<protein>
    <recommendedName>
        <fullName evidence="2">Plant heme peroxidase family profile domain-containing protein</fullName>
    </recommendedName>
</protein>
<dbReference type="AlphaFoldDB" id="A0A834LJ51"/>
<evidence type="ECO:0000256" key="1">
    <source>
        <dbReference type="RuleBase" id="RU004241"/>
    </source>
</evidence>
<evidence type="ECO:0000313" key="3">
    <source>
        <dbReference type="EMBL" id="KAF7141612.1"/>
    </source>
</evidence>
<organism evidence="3 4">
    <name type="scientific">Rhododendron simsii</name>
    <name type="common">Sims's rhododendron</name>
    <dbReference type="NCBI Taxonomy" id="118357"/>
    <lineage>
        <taxon>Eukaryota</taxon>
        <taxon>Viridiplantae</taxon>
        <taxon>Streptophyta</taxon>
        <taxon>Embryophyta</taxon>
        <taxon>Tracheophyta</taxon>
        <taxon>Spermatophyta</taxon>
        <taxon>Magnoliopsida</taxon>
        <taxon>eudicotyledons</taxon>
        <taxon>Gunneridae</taxon>
        <taxon>Pentapetalae</taxon>
        <taxon>asterids</taxon>
        <taxon>Ericales</taxon>
        <taxon>Ericaceae</taxon>
        <taxon>Ericoideae</taxon>
        <taxon>Rhodoreae</taxon>
        <taxon>Rhododendron</taxon>
    </lineage>
</organism>
<evidence type="ECO:0000259" key="2">
    <source>
        <dbReference type="PROSITE" id="PS50873"/>
    </source>
</evidence>
<sequence length="275" mass="30348">MIWVLIVLKFEDCHSLELIVARSRLTVVRCVTREERLEKFKRKTRTLRTLFALIEVNGPNGRKAYLGGNYTMQIFVVTLTGRTIKANIEGKVGILPDRLMFAGKELEDGQTPPHPSPSYGWLANGDTQSEQEHSIRSFEMNCHPLPQLDISLCSSGGHNSGKIGCEFIWPRLHNFHETGQPDPTIASDFLDEMSLICSVNGSTSPNGVPSPVRSRPLVDSTIRSSLVSAGSIFGKHYYDSVLRGGGLLFADQQLMAHDKTADLLRACASDDGATF</sequence>
<feature type="domain" description="Plant heme peroxidase family profile" evidence="2">
    <location>
        <begin position="150"/>
        <end position="275"/>
    </location>
</feature>
<dbReference type="GO" id="GO:0020037">
    <property type="term" value="F:heme binding"/>
    <property type="evidence" value="ECO:0007669"/>
    <property type="project" value="InterPro"/>
</dbReference>
<dbReference type="SUPFAM" id="SSF48113">
    <property type="entry name" value="Heme-dependent peroxidases"/>
    <property type="match status" value="1"/>
</dbReference>
<dbReference type="SUPFAM" id="SSF54236">
    <property type="entry name" value="Ubiquitin-like"/>
    <property type="match status" value="1"/>
</dbReference>
<accession>A0A834LJ51</accession>
<dbReference type="GO" id="GO:0004601">
    <property type="term" value="F:peroxidase activity"/>
    <property type="evidence" value="ECO:0007669"/>
    <property type="project" value="InterPro"/>
</dbReference>
<comment type="caution">
    <text evidence="3">The sequence shown here is derived from an EMBL/GenBank/DDBJ whole genome shotgun (WGS) entry which is preliminary data.</text>
</comment>
<evidence type="ECO:0000313" key="4">
    <source>
        <dbReference type="Proteomes" id="UP000626092"/>
    </source>
</evidence>
<dbReference type="PROSITE" id="PS50873">
    <property type="entry name" value="PEROXIDASE_4"/>
    <property type="match status" value="1"/>
</dbReference>
<gene>
    <name evidence="3" type="ORF">RHSIM_Rhsim06G0230100</name>
</gene>
<comment type="similarity">
    <text evidence="1">Belongs to the peroxidase family.</text>
</comment>
<name>A0A834LJ51_RHOSS</name>
<dbReference type="Proteomes" id="UP000626092">
    <property type="component" value="Unassembled WGS sequence"/>
</dbReference>
<dbReference type="Gene3D" id="1.10.420.10">
    <property type="entry name" value="Peroxidase, domain 2"/>
    <property type="match status" value="1"/>
</dbReference>
<reference evidence="3" key="1">
    <citation type="submission" date="2019-11" db="EMBL/GenBank/DDBJ databases">
        <authorList>
            <person name="Liu Y."/>
            <person name="Hou J."/>
            <person name="Li T.-Q."/>
            <person name="Guan C.-H."/>
            <person name="Wu X."/>
            <person name="Wu H.-Z."/>
            <person name="Ling F."/>
            <person name="Zhang R."/>
            <person name="Shi X.-G."/>
            <person name="Ren J.-P."/>
            <person name="Chen E.-F."/>
            <person name="Sun J.-M."/>
        </authorList>
    </citation>
    <scope>NUCLEOTIDE SEQUENCE</scope>
    <source>
        <strain evidence="3">Adult_tree_wgs_1</strain>
        <tissue evidence="3">Leaves</tissue>
    </source>
</reference>
<dbReference type="Pfam" id="PF00141">
    <property type="entry name" value="peroxidase"/>
    <property type="match status" value="1"/>
</dbReference>
<dbReference type="InterPro" id="IPR010255">
    <property type="entry name" value="Haem_peroxidase_sf"/>
</dbReference>
<dbReference type="InterPro" id="IPR029071">
    <property type="entry name" value="Ubiquitin-like_domsf"/>
</dbReference>
<dbReference type="EMBL" id="WJXA01000006">
    <property type="protein sequence ID" value="KAF7141612.1"/>
    <property type="molecule type" value="Genomic_DNA"/>
</dbReference>